<dbReference type="PIRSF" id="PIRSF024492">
    <property type="entry name" value="UCP024492"/>
    <property type="match status" value="1"/>
</dbReference>
<dbReference type="PANTHER" id="PTHR39337">
    <property type="entry name" value="BLR5642 PROTEIN"/>
    <property type="match status" value="1"/>
</dbReference>
<dbReference type="PANTHER" id="PTHR39337:SF1">
    <property type="entry name" value="BLR5642 PROTEIN"/>
    <property type="match status" value="1"/>
</dbReference>
<keyword evidence="2" id="KW-1185">Reference proteome</keyword>
<comment type="caution">
    <text evidence="1">The sequence shown here is derived from an EMBL/GenBank/DDBJ whole genome shotgun (WGS) entry which is preliminary data.</text>
</comment>
<dbReference type="InterPro" id="IPR007438">
    <property type="entry name" value="DUF488"/>
</dbReference>
<accession>A0A553GUR0</accession>
<name>A0A553GUR0_9PSED</name>
<dbReference type="Pfam" id="PF04343">
    <property type="entry name" value="DUF488"/>
    <property type="match status" value="1"/>
</dbReference>
<dbReference type="InterPro" id="IPR014519">
    <property type="entry name" value="UCP024492"/>
</dbReference>
<dbReference type="Proteomes" id="UP000315235">
    <property type="component" value="Unassembled WGS sequence"/>
</dbReference>
<gene>
    <name evidence="1" type="ORF">FM069_18830</name>
</gene>
<reference evidence="1 2" key="1">
    <citation type="submission" date="2019-07" db="EMBL/GenBank/DDBJ databases">
        <title>Pseudomonas mangiferae sp. nov., isolated from bark of mango tree in Thailand.</title>
        <authorList>
            <person name="Srisuk N."/>
            <person name="Anurat P."/>
        </authorList>
    </citation>
    <scope>NUCLEOTIDE SEQUENCE [LARGE SCALE GENOMIC DNA]</scope>
    <source>
        <strain evidence="1 2">DMKU_BBB3-04</strain>
    </source>
</reference>
<organism evidence="1 2">
    <name type="scientific">Pseudomonas mangiferae</name>
    <dbReference type="NCBI Taxonomy" id="2593654"/>
    <lineage>
        <taxon>Bacteria</taxon>
        <taxon>Pseudomonadati</taxon>
        <taxon>Pseudomonadota</taxon>
        <taxon>Gammaproteobacteria</taxon>
        <taxon>Pseudomonadales</taxon>
        <taxon>Pseudomonadaceae</taxon>
        <taxon>Pseudomonas</taxon>
    </lineage>
</organism>
<dbReference type="OrthoDB" id="9789109at2"/>
<proteinExistence type="predicted"/>
<evidence type="ECO:0000313" key="1">
    <source>
        <dbReference type="EMBL" id="TRX73260.1"/>
    </source>
</evidence>
<dbReference type="EMBL" id="VJOY01000018">
    <property type="protein sequence ID" value="TRX73260.1"/>
    <property type="molecule type" value="Genomic_DNA"/>
</dbReference>
<dbReference type="AlphaFoldDB" id="A0A553GUR0"/>
<protein>
    <submittedName>
        <fullName evidence="1">DUF488 domain-containing protein</fullName>
    </submittedName>
</protein>
<evidence type="ECO:0000313" key="2">
    <source>
        <dbReference type="Proteomes" id="UP000315235"/>
    </source>
</evidence>
<sequence>MPPDERAKGLPATLWTVGHSTLALPVFLQLLQRHGIQGVADVRRFPSSRRHPQFAEQALQAALEEQGIAYRWLPELGGRREPRADSPNTAWRQPAFRGYADHLNSALFAEGLAALLAFAHGRRVAVLCAERQWRQCHRSLIADVLSLRGIEVLHLLGAEQVEPHVPNPALREVADQVTYPATEPPVRQGDLFATDSPP</sequence>